<dbReference type="CDD" id="cd00306">
    <property type="entry name" value="Peptidases_S8_S53"/>
    <property type="match status" value="1"/>
</dbReference>
<dbReference type="InterPro" id="IPR015500">
    <property type="entry name" value="Peptidase_S8_subtilisin-rel"/>
</dbReference>
<dbReference type="PROSITE" id="PS51892">
    <property type="entry name" value="SUBTILASE"/>
    <property type="match status" value="1"/>
</dbReference>
<dbReference type="InterPro" id="IPR000209">
    <property type="entry name" value="Peptidase_S8/S53_dom"/>
</dbReference>
<keyword evidence="2 5" id="KW-0645">Protease</keyword>
<evidence type="ECO:0000256" key="4">
    <source>
        <dbReference type="ARBA" id="ARBA00022825"/>
    </source>
</evidence>
<evidence type="ECO:0000256" key="5">
    <source>
        <dbReference type="PROSITE-ProRule" id="PRU01240"/>
    </source>
</evidence>
<feature type="active site" description="Charge relay system" evidence="5">
    <location>
        <position position="140"/>
    </location>
</feature>
<dbReference type="PATRIC" id="fig|1618207.4.peg.3074"/>
<dbReference type="Pfam" id="PF00082">
    <property type="entry name" value="Peptidase_S8"/>
    <property type="match status" value="1"/>
</dbReference>
<dbReference type="Gene3D" id="3.40.50.200">
    <property type="entry name" value="Peptidase S8/S53 domain"/>
    <property type="match status" value="1"/>
</dbReference>
<proteinExistence type="inferred from homology"/>
<dbReference type="InterPro" id="IPR036852">
    <property type="entry name" value="Peptidase_S8/S53_dom_sf"/>
</dbReference>
<dbReference type="PANTHER" id="PTHR43806:SF11">
    <property type="entry name" value="CEREVISIN-RELATED"/>
    <property type="match status" value="1"/>
</dbReference>
<name>A0A0D4C1R8_9MICC</name>
<evidence type="ECO:0000313" key="8">
    <source>
        <dbReference type="Proteomes" id="UP000061839"/>
    </source>
</evidence>
<evidence type="ECO:0000256" key="2">
    <source>
        <dbReference type="ARBA" id="ARBA00022670"/>
    </source>
</evidence>
<dbReference type="KEGG" id="ari:UM93_15105"/>
<keyword evidence="8" id="KW-1185">Reference proteome</keyword>
<dbReference type="PANTHER" id="PTHR43806">
    <property type="entry name" value="PEPTIDASE S8"/>
    <property type="match status" value="1"/>
</dbReference>
<dbReference type="Proteomes" id="UP000061839">
    <property type="component" value="Chromosome"/>
</dbReference>
<accession>A0A0D4C1R8</accession>
<evidence type="ECO:0000256" key="1">
    <source>
        <dbReference type="ARBA" id="ARBA00011073"/>
    </source>
</evidence>
<feature type="active site" description="Charge relay system" evidence="5">
    <location>
        <position position="332"/>
    </location>
</feature>
<evidence type="ECO:0000259" key="6">
    <source>
        <dbReference type="Pfam" id="PF00082"/>
    </source>
</evidence>
<keyword evidence="3 5" id="KW-0378">Hydrolase</keyword>
<organism evidence="7 8">
    <name type="scientific">Psychromicrobium lacuslunae</name>
    <dbReference type="NCBI Taxonomy" id="1618207"/>
    <lineage>
        <taxon>Bacteria</taxon>
        <taxon>Bacillati</taxon>
        <taxon>Actinomycetota</taxon>
        <taxon>Actinomycetes</taxon>
        <taxon>Micrococcales</taxon>
        <taxon>Micrococcaceae</taxon>
        <taxon>Psychromicrobium</taxon>
    </lineage>
</organism>
<evidence type="ECO:0000313" key="7">
    <source>
        <dbReference type="EMBL" id="AJT42489.1"/>
    </source>
</evidence>
<gene>
    <name evidence="7" type="ORF">UM93_15105</name>
</gene>
<dbReference type="AlphaFoldDB" id="A0A0D4C1R8"/>
<dbReference type="InterPro" id="IPR050131">
    <property type="entry name" value="Peptidase_S8_subtilisin-like"/>
</dbReference>
<dbReference type="EMBL" id="CP011005">
    <property type="protein sequence ID" value="AJT42489.1"/>
    <property type="molecule type" value="Genomic_DNA"/>
</dbReference>
<sequence length="394" mass="40046">MSVAFGISVGAVPAFGASSDPWLARTAVAFNLGGSVLGSYPDAAGASYDGSGTVVVDIDGAFHPENPYLNIIGEACFGQPVGTTPWPSLCNTNNFVRRPLAQNPYTGYYFSALAGSSKPSNSPVSSCIEPASQTFCHNFHGTATAGTINGRQATRWESATELSYSVGAAKGASVFAIKVGGGTGSSTGWPIESVIDALNYVNNGLLTRQDIGSKIVAVNLSVAGTFRPSGSSCTADAVRINAIAATLKAKGVAVIMAAGNDGGVGIGGWSCGSNIIRVGATGLATPTVLTSYSNVDWSIQLYAPVGEGNYLAHDTLLVPYQSSGLTPAAGTSFASAEVAGVFAVLRQKFGKAPSVDSLLRLLQSSGRALTGADSNYASLSAKVVNLPAALNRTP</sequence>
<reference evidence="7 8" key="1">
    <citation type="journal article" date="2015" name="Genome Announc.">
        <title>Complete Genome Sequencing of Protease-Producing Novel Arthrobacter sp. Strain IHBB 11108 Using PacBio Single-Molecule Real-Time Sequencing Technology.</title>
        <authorList>
            <person name="Kiran S."/>
            <person name="Swarnkar M.K."/>
            <person name="Pal M."/>
            <person name="Thakur R."/>
            <person name="Tewari R."/>
            <person name="Singh A.K."/>
            <person name="Gulati A."/>
        </authorList>
    </citation>
    <scope>NUCLEOTIDE SEQUENCE [LARGE SCALE GENOMIC DNA]</scope>
    <source>
        <strain evidence="7 8">IHBB 11108</strain>
    </source>
</reference>
<dbReference type="PRINTS" id="PR00723">
    <property type="entry name" value="SUBTILISIN"/>
</dbReference>
<dbReference type="SUPFAM" id="SSF52743">
    <property type="entry name" value="Subtilisin-like"/>
    <property type="match status" value="1"/>
</dbReference>
<dbReference type="STRING" id="1618207.UM93_15105"/>
<dbReference type="GO" id="GO:0004252">
    <property type="term" value="F:serine-type endopeptidase activity"/>
    <property type="evidence" value="ECO:0007669"/>
    <property type="project" value="UniProtKB-UniRule"/>
</dbReference>
<feature type="active site" description="Charge relay system" evidence="5">
    <location>
        <position position="59"/>
    </location>
</feature>
<protein>
    <recommendedName>
        <fullName evidence="6">Peptidase S8/S53 domain-containing protein</fullName>
    </recommendedName>
</protein>
<evidence type="ECO:0000256" key="3">
    <source>
        <dbReference type="ARBA" id="ARBA00022801"/>
    </source>
</evidence>
<dbReference type="HOGENOM" id="CLU_699507_0_0_11"/>
<comment type="similarity">
    <text evidence="1 5">Belongs to the peptidase S8 family.</text>
</comment>
<keyword evidence="4 5" id="KW-0720">Serine protease</keyword>
<dbReference type="GO" id="GO:0006508">
    <property type="term" value="P:proteolysis"/>
    <property type="evidence" value="ECO:0007669"/>
    <property type="project" value="UniProtKB-KW"/>
</dbReference>
<feature type="domain" description="Peptidase S8/S53" evidence="6">
    <location>
        <begin position="133"/>
        <end position="352"/>
    </location>
</feature>